<keyword evidence="2" id="KW-1185">Reference proteome</keyword>
<dbReference type="KEGG" id="goe:100902039"/>
<dbReference type="AlphaFoldDB" id="A0AAJ7SI80"/>
<dbReference type="PANTHER" id="PTHR12771:SF2">
    <property type="entry name" value="ELMO DOMAIN-CONTAINING PROTEIN 3"/>
    <property type="match status" value="1"/>
</dbReference>
<dbReference type="Pfam" id="PF04727">
    <property type="entry name" value="ELMO_CED12"/>
    <property type="match status" value="1"/>
</dbReference>
<protein>
    <submittedName>
        <fullName evidence="3">ELMO domain-containing protein 3</fullName>
    </submittedName>
</protein>
<dbReference type="RefSeq" id="XP_028968545.1">
    <property type="nucleotide sequence ID" value="XM_029112712.1"/>
</dbReference>
<name>A0AAJ7SI80_9ACAR</name>
<organism evidence="2 3">
    <name type="scientific">Galendromus occidentalis</name>
    <name type="common">western predatory mite</name>
    <dbReference type="NCBI Taxonomy" id="34638"/>
    <lineage>
        <taxon>Eukaryota</taxon>
        <taxon>Metazoa</taxon>
        <taxon>Ecdysozoa</taxon>
        <taxon>Arthropoda</taxon>
        <taxon>Chelicerata</taxon>
        <taxon>Arachnida</taxon>
        <taxon>Acari</taxon>
        <taxon>Parasitiformes</taxon>
        <taxon>Mesostigmata</taxon>
        <taxon>Gamasina</taxon>
        <taxon>Phytoseioidea</taxon>
        <taxon>Phytoseiidae</taxon>
        <taxon>Typhlodrominae</taxon>
        <taxon>Galendromus</taxon>
    </lineage>
</organism>
<dbReference type="InterPro" id="IPR006816">
    <property type="entry name" value="ELMO_dom"/>
</dbReference>
<gene>
    <name evidence="3" type="primary">LOC100902039</name>
</gene>
<sequence>MVAVISMETLTEETEEELAAEQDLASLRTPVDDEIDGKFVAALEEWDAVGFKEIDPQAAIPYVNVPQCSRIITFEEAAESIVDSVNMEDHRQTIKPVVQRKGLKKWLYKLFGAEAMVVELIEERCLMFALAQVPFDSDSKCHNQMLQTIYRKLSNSTYDSPRFGAHWETIGFQGNDPATDLRGCGILGLLQLLYLSTHPDNEAVTKDIYNISVDHVQNFPFAVMGINMTKIALEALREDCLNKLCNRRRCVAPVLNDFYVGTYLIMFLSWQKSAATVSDTGHILQEVAKFVKASPSVVISNLEFYRENGMHNTFCEQHFTNLASV</sequence>
<evidence type="ECO:0000313" key="3">
    <source>
        <dbReference type="RefSeq" id="XP_028968545.1"/>
    </source>
</evidence>
<proteinExistence type="predicted"/>
<accession>A0AAJ7SI80</accession>
<dbReference type="InterPro" id="IPR050868">
    <property type="entry name" value="ELMO_domain-containing"/>
</dbReference>
<feature type="domain" description="ELMO" evidence="1">
    <location>
        <begin position="141"/>
        <end position="295"/>
    </location>
</feature>
<dbReference type="Proteomes" id="UP000694867">
    <property type="component" value="Unplaced"/>
</dbReference>
<dbReference type="PANTHER" id="PTHR12771">
    <property type="entry name" value="ENGULFMENT AND CELL MOTILITY"/>
    <property type="match status" value="1"/>
</dbReference>
<reference evidence="3" key="1">
    <citation type="submission" date="2025-08" db="UniProtKB">
        <authorList>
            <consortium name="RefSeq"/>
        </authorList>
    </citation>
    <scope>IDENTIFICATION</scope>
</reference>
<dbReference type="GeneID" id="100902039"/>
<evidence type="ECO:0000313" key="2">
    <source>
        <dbReference type="Proteomes" id="UP000694867"/>
    </source>
</evidence>
<evidence type="ECO:0000259" key="1">
    <source>
        <dbReference type="PROSITE" id="PS51335"/>
    </source>
</evidence>
<dbReference type="PROSITE" id="PS51335">
    <property type="entry name" value="ELMO"/>
    <property type="match status" value="1"/>
</dbReference>